<feature type="domain" description="NPH3" evidence="6">
    <location>
        <begin position="155"/>
        <end position="224"/>
    </location>
</feature>
<organism evidence="7 8">
    <name type="scientific">Dillenia turbinata</name>
    <dbReference type="NCBI Taxonomy" id="194707"/>
    <lineage>
        <taxon>Eukaryota</taxon>
        <taxon>Viridiplantae</taxon>
        <taxon>Streptophyta</taxon>
        <taxon>Embryophyta</taxon>
        <taxon>Tracheophyta</taxon>
        <taxon>Spermatophyta</taxon>
        <taxon>Magnoliopsida</taxon>
        <taxon>eudicotyledons</taxon>
        <taxon>Gunneridae</taxon>
        <taxon>Pentapetalae</taxon>
        <taxon>Dilleniales</taxon>
        <taxon>Dilleniaceae</taxon>
        <taxon>Dillenia</taxon>
    </lineage>
</organism>
<keyword evidence="8" id="KW-1185">Reference proteome</keyword>
<protein>
    <submittedName>
        <fullName evidence="7">NPH3 domain</fullName>
    </submittedName>
</protein>
<proteinExistence type="inferred from homology"/>
<dbReference type="Gene3D" id="3.30.710.10">
    <property type="entry name" value="Potassium Channel Kv1.1, Chain A"/>
    <property type="match status" value="1"/>
</dbReference>
<comment type="caution">
    <text evidence="7">The sequence shown here is derived from an EMBL/GenBank/DDBJ whole genome shotgun (WGS) entry which is preliminary data.</text>
</comment>
<dbReference type="SUPFAM" id="SSF54695">
    <property type="entry name" value="POZ domain"/>
    <property type="match status" value="1"/>
</dbReference>
<dbReference type="Proteomes" id="UP001370490">
    <property type="component" value="Unassembled WGS sequence"/>
</dbReference>
<keyword evidence="4" id="KW-0175">Coiled coil</keyword>
<name>A0AAN8V731_9MAGN</name>
<evidence type="ECO:0000313" key="7">
    <source>
        <dbReference type="EMBL" id="KAK6923962.1"/>
    </source>
</evidence>
<feature type="region of interest" description="Disordered" evidence="5">
    <location>
        <begin position="232"/>
        <end position="261"/>
    </location>
</feature>
<evidence type="ECO:0000256" key="5">
    <source>
        <dbReference type="SAM" id="MobiDB-lite"/>
    </source>
</evidence>
<comment type="similarity">
    <text evidence="3">Belongs to the NPH3 family.</text>
</comment>
<sequence>MVSKSRYLKGRLSDKITEIALFPPLNITAETFSAVINFCYGAHVVITPFNVAALRIAAELLEMTDDDDLRDGNLCHITETYFRRAVIVNVEHTLIVLRSCLDLLPESETTSCLVSRCIEALDSVDGGNGVVCCIDDIKTVGPENFQIIVDSMNRRFTRNHDLLYGFVDQYFKEHNGKITEEQKSQACSSINCNKLSPQILMHAVQNPRMPLRFLVRSMLVEQLYARRSTISATSANRHHHHHEPRPNSNNNSKKKKKQQTDDAITLGAILQRDAAMRQVAQLKAAMEATSSRIKSLENDLNGMKNLLHESERKLSILDSRSASFHHVRLDTSRIHREERGSISSGSCRFMDYKQLVGESSSPYGLDDRASTPRADRKYIGRKLIKGLKSVFRVSKQD</sequence>
<dbReference type="PROSITE" id="PS51649">
    <property type="entry name" value="NPH3"/>
    <property type="match status" value="1"/>
</dbReference>
<dbReference type="InterPro" id="IPR027356">
    <property type="entry name" value="NPH3_dom"/>
</dbReference>
<evidence type="ECO:0000256" key="2">
    <source>
        <dbReference type="ARBA" id="ARBA00022786"/>
    </source>
</evidence>
<dbReference type="InterPro" id="IPR011333">
    <property type="entry name" value="SKP1/BTB/POZ_sf"/>
</dbReference>
<dbReference type="EMBL" id="JBAMMX010000017">
    <property type="protein sequence ID" value="KAK6923962.1"/>
    <property type="molecule type" value="Genomic_DNA"/>
</dbReference>
<gene>
    <name evidence="7" type="ORF">RJ641_010162</name>
</gene>
<accession>A0AAN8V731</accession>
<evidence type="ECO:0000256" key="4">
    <source>
        <dbReference type="SAM" id="Coils"/>
    </source>
</evidence>
<evidence type="ECO:0000256" key="1">
    <source>
        <dbReference type="ARBA" id="ARBA00004906"/>
    </source>
</evidence>
<dbReference type="Pfam" id="PF03000">
    <property type="entry name" value="NPH3"/>
    <property type="match status" value="1"/>
</dbReference>
<dbReference type="PANTHER" id="PTHR32370">
    <property type="entry name" value="OS12G0117600 PROTEIN"/>
    <property type="match status" value="1"/>
</dbReference>
<feature type="coiled-coil region" evidence="4">
    <location>
        <begin position="272"/>
        <end position="313"/>
    </location>
</feature>
<evidence type="ECO:0000259" key="6">
    <source>
        <dbReference type="PROSITE" id="PS51649"/>
    </source>
</evidence>
<keyword evidence="2" id="KW-0833">Ubl conjugation pathway</keyword>
<evidence type="ECO:0000313" key="8">
    <source>
        <dbReference type="Proteomes" id="UP001370490"/>
    </source>
</evidence>
<dbReference type="InterPro" id="IPR043454">
    <property type="entry name" value="NPH3/RPT2-like"/>
</dbReference>
<dbReference type="AlphaFoldDB" id="A0AAN8V731"/>
<reference evidence="7 8" key="1">
    <citation type="submission" date="2023-12" db="EMBL/GenBank/DDBJ databases">
        <title>A high-quality genome assembly for Dillenia turbinata (Dilleniales).</title>
        <authorList>
            <person name="Chanderbali A."/>
        </authorList>
    </citation>
    <scope>NUCLEOTIDE SEQUENCE [LARGE SCALE GENOMIC DNA]</scope>
    <source>
        <strain evidence="7">LSX21</strain>
        <tissue evidence="7">Leaf</tissue>
    </source>
</reference>
<comment type="pathway">
    <text evidence="1">Protein modification; protein ubiquitination.</text>
</comment>
<evidence type="ECO:0000256" key="3">
    <source>
        <dbReference type="PROSITE-ProRule" id="PRU00982"/>
    </source>
</evidence>